<comment type="catalytic activity">
    <reaction evidence="9 10">
        <text>D-glyceraldehyde 3-phosphate = dihydroxyacetone phosphate</text>
        <dbReference type="Rhea" id="RHEA:18585"/>
        <dbReference type="ChEBI" id="CHEBI:57642"/>
        <dbReference type="ChEBI" id="CHEBI:59776"/>
        <dbReference type="EC" id="5.3.1.1"/>
    </reaction>
</comment>
<dbReference type="InterPro" id="IPR020861">
    <property type="entry name" value="Triosephosphate_isomerase_AS"/>
</dbReference>
<evidence type="ECO:0000256" key="1">
    <source>
        <dbReference type="ARBA" id="ARBA00004680"/>
    </source>
</evidence>
<comment type="pathway">
    <text evidence="9 10">Carbohydrate biosynthesis; gluconeogenesis.</text>
</comment>
<dbReference type="HAMAP" id="MF_00147_B">
    <property type="entry name" value="TIM_B"/>
    <property type="match status" value="1"/>
</dbReference>
<feature type="modified residue" description="Phosphoserine" evidence="9">
    <location>
        <position position="238"/>
    </location>
</feature>
<dbReference type="GO" id="GO:0019563">
    <property type="term" value="P:glycerol catabolic process"/>
    <property type="evidence" value="ECO:0007669"/>
    <property type="project" value="TreeGrafter"/>
</dbReference>
<dbReference type="Pfam" id="PF00121">
    <property type="entry name" value="TIM"/>
    <property type="match status" value="1"/>
</dbReference>
<comment type="subunit">
    <text evidence="9 10">Homodimer.</text>
</comment>
<dbReference type="AlphaFoldDB" id="A0A5D4T1N8"/>
<dbReference type="PROSITE" id="PS00171">
    <property type="entry name" value="TIM_1"/>
    <property type="match status" value="1"/>
</dbReference>
<dbReference type="GO" id="GO:0005829">
    <property type="term" value="C:cytosol"/>
    <property type="evidence" value="ECO:0007669"/>
    <property type="project" value="TreeGrafter"/>
</dbReference>
<dbReference type="CDD" id="cd00311">
    <property type="entry name" value="TIM"/>
    <property type="match status" value="1"/>
</dbReference>
<dbReference type="FunFam" id="3.20.20.70:FF:000016">
    <property type="entry name" value="Triosephosphate isomerase"/>
    <property type="match status" value="1"/>
</dbReference>
<evidence type="ECO:0000256" key="10">
    <source>
        <dbReference type="RuleBase" id="RU363013"/>
    </source>
</evidence>
<dbReference type="EMBL" id="VTEV01000002">
    <property type="protein sequence ID" value="TYS69513.1"/>
    <property type="molecule type" value="Genomic_DNA"/>
</dbReference>
<feature type="binding site" evidence="9">
    <location>
        <begin position="40"/>
        <end position="42"/>
    </location>
    <ligand>
        <name>substrate</name>
    </ligand>
</feature>
<comment type="function">
    <text evidence="9">Involved in the gluconeogenesis. Catalyzes stereospecifically the conversion of dihydroxyacetone phosphate (DHAP) to D-glyceraldehyde-3-phosphate (G3P).</text>
</comment>
<dbReference type="PROSITE" id="PS51440">
    <property type="entry name" value="TIM_2"/>
    <property type="match status" value="1"/>
</dbReference>
<comment type="pathway">
    <text evidence="1 9 10">Carbohydrate degradation; glycolysis; D-glyceraldehyde 3-phosphate from glycerone phosphate: step 1/1.</text>
</comment>
<sequence length="279" mass="30489">MDQSIKAYIRQLVQEAVQQSASSLSNLPSSTGRKQYVIANWKMNKNIKETLEFLQQLKEGTGVEVVVCPPAPLLYPAKLYVQGQNKEIQIGAQNVHQEDKGAYTGESAANLLKDIGCSYCIIGHSERRQYAQEDDATVNQKAKQALKRGLTPIICMGETLEQKQQNQTEKVLTTQILGAMDGIDVSQVIFAYEPVWAIGTGESATAEEAQRIHAYIRAVLAHIDKRNAEKVSILYGGSVNENNAQEFAAMDDIDGVLVGGASLQVDSFQKIIAVFAKGA</sequence>
<feature type="active site" description="Electrophile" evidence="9">
    <location>
        <position position="124"/>
    </location>
</feature>
<dbReference type="InterPro" id="IPR013785">
    <property type="entry name" value="Aldolase_TIM"/>
</dbReference>
<dbReference type="STRING" id="79883.GCA_001636495_00693"/>
<dbReference type="Gene3D" id="3.20.20.70">
    <property type="entry name" value="Aldolase class I"/>
    <property type="match status" value="1"/>
</dbReference>
<feature type="binding site" evidence="9">
    <location>
        <position position="238"/>
    </location>
    <ligand>
        <name>substrate</name>
    </ligand>
</feature>
<gene>
    <name evidence="9" type="primary">tpiA</name>
    <name evidence="11" type="ORF">FZC76_04570</name>
</gene>
<keyword evidence="9" id="KW-0597">Phosphoprotein</keyword>
<dbReference type="EC" id="5.3.1.1" evidence="3 9"/>
<evidence type="ECO:0000256" key="5">
    <source>
        <dbReference type="ARBA" id="ARBA00022432"/>
    </source>
</evidence>
<dbReference type="UniPathway" id="UPA00109">
    <property type="reaction ID" value="UER00189"/>
</dbReference>
<evidence type="ECO:0000256" key="4">
    <source>
        <dbReference type="ARBA" id="ARBA00019397"/>
    </source>
</evidence>
<dbReference type="InterPro" id="IPR022896">
    <property type="entry name" value="TrioseP_Isoase_bac/euk"/>
</dbReference>
<evidence type="ECO:0000256" key="2">
    <source>
        <dbReference type="ARBA" id="ARBA00007422"/>
    </source>
</evidence>
<proteinExistence type="inferred from homology"/>
<dbReference type="InterPro" id="IPR035990">
    <property type="entry name" value="TIM_sf"/>
</dbReference>
<dbReference type="RefSeq" id="WP_148987092.1">
    <property type="nucleotide sequence ID" value="NZ_VTEV01000002.1"/>
</dbReference>
<dbReference type="SUPFAM" id="SSF51351">
    <property type="entry name" value="Triosephosphate isomerase (TIM)"/>
    <property type="match status" value="1"/>
</dbReference>
<evidence type="ECO:0000256" key="6">
    <source>
        <dbReference type="ARBA" id="ARBA00022490"/>
    </source>
</evidence>
<dbReference type="GO" id="GO:0006096">
    <property type="term" value="P:glycolytic process"/>
    <property type="evidence" value="ECO:0007669"/>
    <property type="project" value="UniProtKB-UniRule"/>
</dbReference>
<feature type="active site" description="Proton acceptor" evidence="9">
    <location>
        <position position="193"/>
    </location>
</feature>
<dbReference type="PANTHER" id="PTHR21139:SF42">
    <property type="entry name" value="TRIOSEPHOSPHATE ISOMERASE"/>
    <property type="match status" value="1"/>
</dbReference>
<evidence type="ECO:0000256" key="3">
    <source>
        <dbReference type="ARBA" id="ARBA00011940"/>
    </source>
</evidence>
<reference evidence="11 12" key="1">
    <citation type="submission" date="2019-08" db="EMBL/GenBank/DDBJ databases">
        <title>Bacillus genomes from the desert of Cuatro Cienegas, Coahuila.</title>
        <authorList>
            <person name="Olmedo-Alvarez G."/>
        </authorList>
    </citation>
    <scope>NUCLEOTIDE SEQUENCE [LARGE SCALE GENOMIC DNA]</scope>
    <source>
        <strain evidence="11 12">CH28_1T</strain>
    </source>
</reference>
<dbReference type="Proteomes" id="UP000322524">
    <property type="component" value="Unassembled WGS sequence"/>
</dbReference>
<keyword evidence="6 9" id="KW-0963">Cytoplasm</keyword>
<dbReference type="InterPro" id="IPR000652">
    <property type="entry name" value="Triosephosphate_isomerase"/>
</dbReference>
<feature type="binding site" evidence="9">
    <location>
        <begin position="259"/>
        <end position="260"/>
    </location>
    <ligand>
        <name>substrate</name>
    </ligand>
</feature>
<dbReference type="UniPathway" id="UPA00138"/>
<protein>
    <recommendedName>
        <fullName evidence="4 9">Triosephosphate isomerase</fullName>
        <shortName evidence="9">TIM</shortName>
        <shortName evidence="9">TPI</shortName>
        <ecNumber evidence="3 9">5.3.1.1</ecNumber>
    </recommendedName>
    <alternativeName>
        <fullName evidence="9">Triose-phosphate isomerase</fullName>
    </alternativeName>
</protein>
<feature type="binding site" evidence="9">
    <location>
        <position position="199"/>
    </location>
    <ligand>
        <name>substrate</name>
    </ligand>
</feature>
<dbReference type="GO" id="GO:0006094">
    <property type="term" value="P:gluconeogenesis"/>
    <property type="evidence" value="ECO:0007669"/>
    <property type="project" value="UniProtKB-UniRule"/>
</dbReference>
<name>A0A5D4T1N8_9BACI</name>
<dbReference type="GO" id="GO:0004807">
    <property type="term" value="F:triose-phosphate isomerase activity"/>
    <property type="evidence" value="ECO:0007669"/>
    <property type="project" value="UniProtKB-UniRule"/>
</dbReference>
<evidence type="ECO:0000256" key="9">
    <source>
        <dbReference type="HAMAP-Rule" id="MF_00147"/>
    </source>
</evidence>
<keyword evidence="8 9" id="KW-0413">Isomerase</keyword>
<dbReference type="PANTHER" id="PTHR21139">
    <property type="entry name" value="TRIOSEPHOSPHATE ISOMERASE"/>
    <property type="match status" value="1"/>
</dbReference>
<keyword evidence="7 9" id="KW-0324">Glycolysis</keyword>
<dbReference type="GO" id="GO:0046166">
    <property type="term" value="P:glyceraldehyde-3-phosphate biosynthetic process"/>
    <property type="evidence" value="ECO:0007669"/>
    <property type="project" value="TreeGrafter"/>
</dbReference>
<dbReference type="OrthoDB" id="2066272at2"/>
<accession>A0A5D4T1N8</accession>
<evidence type="ECO:0000256" key="8">
    <source>
        <dbReference type="ARBA" id="ARBA00023235"/>
    </source>
</evidence>
<evidence type="ECO:0000313" key="11">
    <source>
        <dbReference type="EMBL" id="TYS69513.1"/>
    </source>
</evidence>
<comment type="similarity">
    <text evidence="2 9 10">Belongs to the triosephosphate isomerase family.</text>
</comment>
<dbReference type="NCBIfam" id="TIGR00419">
    <property type="entry name" value="tim"/>
    <property type="match status" value="1"/>
</dbReference>
<comment type="subcellular location">
    <subcellularLocation>
        <location evidence="9 10">Cytoplasm</location>
    </subcellularLocation>
</comment>
<keyword evidence="5 9" id="KW-0312">Gluconeogenesis</keyword>
<evidence type="ECO:0000256" key="7">
    <source>
        <dbReference type="ARBA" id="ARBA00023152"/>
    </source>
</evidence>
<evidence type="ECO:0000313" key="12">
    <source>
        <dbReference type="Proteomes" id="UP000322524"/>
    </source>
</evidence>
<comment type="caution">
    <text evidence="11">The sequence shown here is derived from an EMBL/GenBank/DDBJ whole genome shotgun (WGS) entry which is preliminary data.</text>
</comment>
<organism evidence="11 12">
    <name type="scientific">Sutcliffiella horikoshii</name>
    <dbReference type="NCBI Taxonomy" id="79883"/>
    <lineage>
        <taxon>Bacteria</taxon>
        <taxon>Bacillati</taxon>
        <taxon>Bacillota</taxon>
        <taxon>Bacilli</taxon>
        <taxon>Bacillales</taxon>
        <taxon>Bacillaceae</taxon>
        <taxon>Sutcliffiella</taxon>
    </lineage>
</organism>